<evidence type="ECO:0000256" key="4">
    <source>
        <dbReference type="ARBA" id="ARBA00022833"/>
    </source>
</evidence>
<evidence type="ECO:0000313" key="8">
    <source>
        <dbReference type="EMBL" id="GMI22863.1"/>
    </source>
</evidence>
<dbReference type="InterPro" id="IPR036855">
    <property type="entry name" value="Znf_CCCH_sf"/>
</dbReference>
<feature type="zinc finger region" description="C3H1-type" evidence="5">
    <location>
        <begin position="1"/>
        <end position="27"/>
    </location>
</feature>
<dbReference type="PANTHER" id="PTHR12547">
    <property type="entry name" value="CCCH ZINC FINGER/TIS11-RELATED"/>
    <property type="match status" value="1"/>
</dbReference>
<feature type="domain" description="C3H1-type" evidence="7">
    <location>
        <begin position="1"/>
        <end position="27"/>
    </location>
</feature>
<dbReference type="SMART" id="SM00356">
    <property type="entry name" value="ZnF_C3H1"/>
    <property type="match status" value="4"/>
</dbReference>
<organism evidence="8 9">
    <name type="scientific">Tetraparma gracilis</name>
    <dbReference type="NCBI Taxonomy" id="2962635"/>
    <lineage>
        <taxon>Eukaryota</taxon>
        <taxon>Sar</taxon>
        <taxon>Stramenopiles</taxon>
        <taxon>Ochrophyta</taxon>
        <taxon>Bolidophyceae</taxon>
        <taxon>Parmales</taxon>
        <taxon>Triparmaceae</taxon>
        <taxon>Tetraparma</taxon>
    </lineage>
</organism>
<keyword evidence="2" id="KW-0677">Repeat</keyword>
<feature type="region of interest" description="Disordered" evidence="6">
    <location>
        <begin position="57"/>
        <end position="98"/>
    </location>
</feature>
<proteinExistence type="predicted"/>
<dbReference type="Pfam" id="PF14608">
    <property type="entry name" value="zf-CCCH_2"/>
    <property type="match status" value="2"/>
</dbReference>
<dbReference type="Gene3D" id="4.10.1000.10">
    <property type="entry name" value="Zinc finger, CCCH-type"/>
    <property type="match status" value="2"/>
</dbReference>
<accession>A0ABQ6MBR0</accession>
<dbReference type="InterPro" id="IPR000571">
    <property type="entry name" value="Znf_CCCH"/>
</dbReference>
<keyword evidence="4 5" id="KW-0862">Zinc</keyword>
<feature type="compositionally biased region" description="Basic and acidic residues" evidence="6">
    <location>
        <begin position="57"/>
        <end position="87"/>
    </location>
</feature>
<keyword evidence="9" id="KW-1185">Reference proteome</keyword>
<dbReference type="InterPro" id="IPR045877">
    <property type="entry name" value="ZFP36-like"/>
</dbReference>
<evidence type="ECO:0000256" key="6">
    <source>
        <dbReference type="SAM" id="MobiDB-lite"/>
    </source>
</evidence>
<sequence>MTEICRAFRNTGRCRFGDACSFEHSEGEPIEAPPRGQCHDFAENGTCDYGTRCKFLHGDEDGSRFEKKPRQPREPRAPRAEGDEAPKKARKPKARRPAAKLDEVCNNYLAGKCRNGDGCRRLHEPEGVEQVVEKIDEVCEMYKVGRCRFGDLCRRVHEETEQ</sequence>
<evidence type="ECO:0000313" key="9">
    <source>
        <dbReference type="Proteomes" id="UP001165060"/>
    </source>
</evidence>
<evidence type="ECO:0000256" key="3">
    <source>
        <dbReference type="ARBA" id="ARBA00022771"/>
    </source>
</evidence>
<comment type="caution">
    <text evidence="8">The sequence shown here is derived from an EMBL/GenBank/DDBJ whole genome shotgun (WGS) entry which is preliminary data.</text>
</comment>
<dbReference type="EMBL" id="BRYB01003929">
    <property type="protein sequence ID" value="GMI22863.1"/>
    <property type="molecule type" value="Genomic_DNA"/>
</dbReference>
<dbReference type="SUPFAM" id="SSF90229">
    <property type="entry name" value="CCCH zinc finger"/>
    <property type="match status" value="3"/>
</dbReference>
<dbReference type="Pfam" id="PF00642">
    <property type="entry name" value="zf-CCCH"/>
    <property type="match status" value="2"/>
</dbReference>
<feature type="zinc finger region" description="C3H1-type" evidence="5">
    <location>
        <begin position="133"/>
        <end position="160"/>
    </location>
</feature>
<keyword evidence="3 5" id="KW-0863">Zinc-finger</keyword>
<dbReference type="Proteomes" id="UP001165060">
    <property type="component" value="Unassembled WGS sequence"/>
</dbReference>
<gene>
    <name evidence="8" type="ORF">TeGR_g3807</name>
</gene>
<feature type="domain" description="C3H1-type" evidence="7">
    <location>
        <begin position="32"/>
        <end position="60"/>
    </location>
</feature>
<feature type="zinc finger region" description="C3H1-type" evidence="5">
    <location>
        <begin position="32"/>
        <end position="60"/>
    </location>
</feature>
<feature type="zinc finger region" description="C3H1-type" evidence="5">
    <location>
        <begin position="99"/>
        <end position="126"/>
    </location>
</feature>
<evidence type="ECO:0000256" key="5">
    <source>
        <dbReference type="PROSITE-ProRule" id="PRU00723"/>
    </source>
</evidence>
<protein>
    <recommendedName>
        <fullName evidence="7">C3H1-type domain-containing protein</fullName>
    </recommendedName>
</protein>
<dbReference type="PROSITE" id="PS50103">
    <property type="entry name" value="ZF_C3H1"/>
    <property type="match status" value="4"/>
</dbReference>
<evidence type="ECO:0000256" key="1">
    <source>
        <dbReference type="ARBA" id="ARBA00022723"/>
    </source>
</evidence>
<name>A0ABQ6MBR0_9STRA</name>
<feature type="domain" description="C3H1-type" evidence="7">
    <location>
        <begin position="99"/>
        <end position="126"/>
    </location>
</feature>
<keyword evidence="1 5" id="KW-0479">Metal-binding</keyword>
<evidence type="ECO:0000259" key="7">
    <source>
        <dbReference type="PROSITE" id="PS50103"/>
    </source>
</evidence>
<feature type="domain" description="C3H1-type" evidence="7">
    <location>
        <begin position="133"/>
        <end position="160"/>
    </location>
</feature>
<evidence type="ECO:0000256" key="2">
    <source>
        <dbReference type="ARBA" id="ARBA00022737"/>
    </source>
</evidence>
<reference evidence="8 9" key="1">
    <citation type="journal article" date="2023" name="Commun. Biol.">
        <title>Genome analysis of Parmales, the sister group of diatoms, reveals the evolutionary specialization of diatoms from phago-mixotrophs to photoautotrophs.</title>
        <authorList>
            <person name="Ban H."/>
            <person name="Sato S."/>
            <person name="Yoshikawa S."/>
            <person name="Yamada K."/>
            <person name="Nakamura Y."/>
            <person name="Ichinomiya M."/>
            <person name="Sato N."/>
            <person name="Blanc-Mathieu R."/>
            <person name="Endo H."/>
            <person name="Kuwata A."/>
            <person name="Ogata H."/>
        </authorList>
    </citation>
    <scope>NUCLEOTIDE SEQUENCE [LARGE SCALE GENOMIC DNA]</scope>
</reference>
<dbReference type="Gene3D" id="3.30.1370.210">
    <property type="match status" value="1"/>
</dbReference>
<feature type="compositionally biased region" description="Basic residues" evidence="6">
    <location>
        <begin position="88"/>
        <end position="98"/>
    </location>
</feature>